<gene>
    <name evidence="2" type="ORF">EVA_12055</name>
</gene>
<evidence type="ECO:0000256" key="1">
    <source>
        <dbReference type="SAM" id="Phobius"/>
    </source>
</evidence>
<proteinExistence type="predicted"/>
<dbReference type="EMBL" id="AMCI01003637">
    <property type="protein sequence ID" value="EJW99838.1"/>
    <property type="molecule type" value="Genomic_DNA"/>
</dbReference>
<protein>
    <submittedName>
        <fullName evidence="2">Uncharacterized protein</fullName>
    </submittedName>
</protein>
<feature type="transmembrane region" description="Helical" evidence="1">
    <location>
        <begin position="12"/>
        <end position="31"/>
    </location>
</feature>
<reference evidence="2" key="1">
    <citation type="journal article" date="2012" name="PLoS ONE">
        <title>Gene sets for utilization of primary and secondary nutrition supplies in the distal gut of endangered iberian lynx.</title>
        <authorList>
            <person name="Alcaide M."/>
            <person name="Messina E."/>
            <person name="Richter M."/>
            <person name="Bargiela R."/>
            <person name="Peplies J."/>
            <person name="Huws S.A."/>
            <person name="Newbold C.J."/>
            <person name="Golyshin P.N."/>
            <person name="Simon M.A."/>
            <person name="Lopez G."/>
            <person name="Yakimov M.M."/>
            <person name="Ferrer M."/>
        </authorList>
    </citation>
    <scope>NUCLEOTIDE SEQUENCE</scope>
</reference>
<name>J9FZ27_9ZZZZ</name>
<comment type="caution">
    <text evidence="2">The sequence shown here is derived from an EMBL/GenBank/DDBJ whole genome shotgun (WGS) entry which is preliminary data.</text>
</comment>
<organism evidence="2">
    <name type="scientific">gut metagenome</name>
    <dbReference type="NCBI Taxonomy" id="749906"/>
    <lineage>
        <taxon>unclassified sequences</taxon>
        <taxon>metagenomes</taxon>
        <taxon>organismal metagenomes</taxon>
    </lineage>
</organism>
<keyword evidence="1" id="KW-0812">Transmembrane</keyword>
<accession>J9FZ27</accession>
<sequence length="41" mass="4755">MSSTVPSISKSTASYFIINTSFLSFSIIAKFEFHVKLYFKW</sequence>
<dbReference type="AlphaFoldDB" id="J9FZ27"/>
<evidence type="ECO:0000313" key="2">
    <source>
        <dbReference type="EMBL" id="EJW99838.1"/>
    </source>
</evidence>
<keyword evidence="1" id="KW-1133">Transmembrane helix</keyword>
<keyword evidence="1" id="KW-0472">Membrane</keyword>